<evidence type="ECO:0000259" key="1">
    <source>
        <dbReference type="Pfam" id="PF13470"/>
    </source>
</evidence>
<proteinExistence type="predicted"/>
<dbReference type="EMBL" id="CP117267">
    <property type="protein sequence ID" value="WFS23545.1"/>
    <property type="molecule type" value="Genomic_DNA"/>
</dbReference>
<reference evidence="2" key="1">
    <citation type="journal article" date="2019" name="Phytopathology">
        <title>A Novel Group of Rhizobium tumorigenes-Like Agrobacteria Associated with Crown Gall Disease of Rhododendron and Blueberry.</title>
        <authorList>
            <person name="Kuzmanovic N."/>
            <person name="Behrens P."/>
            <person name="Idczak E."/>
            <person name="Wagner S."/>
            <person name="Gotz M."/>
            <person name="Sproer C."/>
            <person name="Bunk B."/>
            <person name="Overmann J."/>
            <person name="Smalla K."/>
        </authorList>
    </citation>
    <scope>NUCLEOTIDE SEQUENCE</scope>
    <source>
        <strain evidence="2">Rho-6.2</strain>
    </source>
</reference>
<dbReference type="InterPro" id="IPR029060">
    <property type="entry name" value="PIN-like_dom_sf"/>
</dbReference>
<dbReference type="Pfam" id="PF13470">
    <property type="entry name" value="PIN_3"/>
    <property type="match status" value="1"/>
</dbReference>
<dbReference type="Proteomes" id="UP000318939">
    <property type="component" value="Chromosome"/>
</dbReference>
<dbReference type="PANTHER" id="PTHR34610:SF3">
    <property type="entry name" value="SSL7007 PROTEIN"/>
    <property type="match status" value="1"/>
</dbReference>
<dbReference type="NCBIfam" id="TIGR00305">
    <property type="entry name" value="putative toxin-antitoxin system toxin component, PIN family"/>
    <property type="match status" value="1"/>
</dbReference>
<name>A0ABY8IKK6_9HYPH</name>
<keyword evidence="3" id="KW-1185">Reference proteome</keyword>
<dbReference type="CDD" id="cd09854">
    <property type="entry name" value="PIN_VapC-like"/>
    <property type="match status" value="1"/>
</dbReference>
<accession>A0ABY8IKK6</accession>
<feature type="domain" description="PIN" evidence="1">
    <location>
        <begin position="2"/>
        <end position="113"/>
    </location>
</feature>
<evidence type="ECO:0000313" key="3">
    <source>
        <dbReference type="Proteomes" id="UP000318939"/>
    </source>
</evidence>
<dbReference type="PANTHER" id="PTHR34610">
    <property type="entry name" value="SSL7007 PROTEIN"/>
    <property type="match status" value="1"/>
</dbReference>
<protein>
    <submittedName>
        <fullName evidence="2">Toxin-antitoxin system toxin component, PIN family</fullName>
    </submittedName>
</protein>
<reference evidence="2" key="2">
    <citation type="journal article" date="2023" name="MicrobiologyOpen">
        <title>Genomics of the tumorigenes clade of the family Rhizobiaceae and description of Rhizobium rhododendri sp. nov.</title>
        <authorList>
            <person name="Kuzmanovic N."/>
            <person name="diCenzo G.C."/>
            <person name="Bunk B."/>
            <person name="Sproeer C."/>
            <person name="Fruehling A."/>
            <person name="Neumann-Schaal M."/>
            <person name="Overmann J."/>
            <person name="Smalla K."/>
        </authorList>
    </citation>
    <scope>NUCLEOTIDE SEQUENCE</scope>
    <source>
        <strain evidence="2">Rho-6.2</strain>
    </source>
</reference>
<dbReference type="RefSeq" id="WP_142824358.1">
    <property type="nucleotide sequence ID" value="NZ_CP117267.1"/>
</dbReference>
<gene>
    <name evidence="2" type="ORF">PR018_03205</name>
</gene>
<dbReference type="SUPFAM" id="SSF88723">
    <property type="entry name" value="PIN domain-like"/>
    <property type="match status" value="1"/>
</dbReference>
<evidence type="ECO:0000313" key="2">
    <source>
        <dbReference type="EMBL" id="WFS23545.1"/>
    </source>
</evidence>
<organism evidence="2 3">
    <name type="scientific">Rhizobium rhododendri</name>
    <dbReference type="NCBI Taxonomy" id="2506430"/>
    <lineage>
        <taxon>Bacteria</taxon>
        <taxon>Pseudomonadati</taxon>
        <taxon>Pseudomonadota</taxon>
        <taxon>Alphaproteobacteria</taxon>
        <taxon>Hyphomicrobiales</taxon>
        <taxon>Rhizobiaceae</taxon>
        <taxon>Rhizobium/Agrobacterium group</taxon>
        <taxon>Rhizobium</taxon>
    </lineage>
</organism>
<dbReference type="InterPro" id="IPR002850">
    <property type="entry name" value="PIN_toxin-like"/>
</dbReference>
<sequence>MVVADANVILRGIRSRDGASGFVLREMLLRSIPFAMSPAVVLEYEDVLKRPGLAGLYTSAVEIDVILDALCAMATLIRPWFRFRPFLDDPKDDLIVECALAAGANLIVTDDRHFRHPSVSVFGLTALSAKDFVRLYKRERKVT</sequence>
<dbReference type="InterPro" id="IPR002716">
    <property type="entry name" value="PIN_dom"/>
</dbReference>